<protein>
    <recommendedName>
        <fullName evidence="1">TIR domain-containing protein</fullName>
    </recommendedName>
</protein>
<dbReference type="GO" id="GO:0007165">
    <property type="term" value="P:signal transduction"/>
    <property type="evidence" value="ECO:0007669"/>
    <property type="project" value="InterPro"/>
</dbReference>
<evidence type="ECO:0000313" key="2">
    <source>
        <dbReference type="EMBL" id="KAJ3125419.1"/>
    </source>
</evidence>
<evidence type="ECO:0000313" key="3">
    <source>
        <dbReference type="Proteomes" id="UP001211907"/>
    </source>
</evidence>
<dbReference type="AlphaFoldDB" id="A0AAD5XDN2"/>
<dbReference type="Pfam" id="PF13676">
    <property type="entry name" value="TIR_2"/>
    <property type="match status" value="1"/>
</dbReference>
<dbReference type="InterPro" id="IPR000157">
    <property type="entry name" value="TIR_dom"/>
</dbReference>
<dbReference type="SUPFAM" id="SSF52200">
    <property type="entry name" value="Toll/Interleukin receptor TIR domain"/>
    <property type="match status" value="1"/>
</dbReference>
<dbReference type="PROSITE" id="PS50104">
    <property type="entry name" value="TIR"/>
    <property type="match status" value="1"/>
</dbReference>
<organism evidence="2 3">
    <name type="scientific">Physocladia obscura</name>
    <dbReference type="NCBI Taxonomy" id="109957"/>
    <lineage>
        <taxon>Eukaryota</taxon>
        <taxon>Fungi</taxon>
        <taxon>Fungi incertae sedis</taxon>
        <taxon>Chytridiomycota</taxon>
        <taxon>Chytridiomycota incertae sedis</taxon>
        <taxon>Chytridiomycetes</taxon>
        <taxon>Chytridiales</taxon>
        <taxon>Chytriomycetaceae</taxon>
        <taxon>Physocladia</taxon>
    </lineage>
</organism>
<proteinExistence type="predicted"/>
<name>A0AAD5XDN2_9FUNG</name>
<gene>
    <name evidence="2" type="ORF">HK100_010821</name>
</gene>
<comment type="caution">
    <text evidence="2">The sequence shown here is derived from an EMBL/GenBank/DDBJ whole genome shotgun (WGS) entry which is preliminary data.</text>
</comment>
<dbReference type="Proteomes" id="UP001211907">
    <property type="component" value="Unassembled WGS sequence"/>
</dbReference>
<dbReference type="Gene3D" id="3.40.50.10140">
    <property type="entry name" value="Toll/interleukin-1 receptor homology (TIR) domain"/>
    <property type="match status" value="1"/>
</dbReference>
<keyword evidence="3" id="KW-1185">Reference proteome</keyword>
<feature type="domain" description="TIR" evidence="1">
    <location>
        <begin position="45"/>
        <end position="185"/>
    </location>
</feature>
<accession>A0AAD5XDN2</accession>
<evidence type="ECO:0000259" key="1">
    <source>
        <dbReference type="PROSITE" id="PS50104"/>
    </source>
</evidence>
<reference evidence="2" key="1">
    <citation type="submission" date="2020-05" db="EMBL/GenBank/DDBJ databases">
        <title>Phylogenomic resolution of chytrid fungi.</title>
        <authorList>
            <person name="Stajich J.E."/>
            <person name="Amses K."/>
            <person name="Simmons R."/>
            <person name="Seto K."/>
            <person name="Myers J."/>
            <person name="Bonds A."/>
            <person name="Quandt C.A."/>
            <person name="Barry K."/>
            <person name="Liu P."/>
            <person name="Grigoriev I."/>
            <person name="Longcore J.E."/>
            <person name="James T.Y."/>
        </authorList>
    </citation>
    <scope>NUCLEOTIDE SEQUENCE</scope>
    <source>
        <strain evidence="2">JEL0513</strain>
    </source>
</reference>
<dbReference type="InterPro" id="IPR035897">
    <property type="entry name" value="Toll_tir_struct_dom_sf"/>
</dbReference>
<sequence length="563" mass="64847">MKKSGAMRFWPSAKQPRETVQISELSDTTFHPKWNQHWRCKEHKSHHDFFISYRHNSDAFNCDRLALILEQISIRNNHACHVFFDDRCLPIGVDLTSSLYNALLRTKHIILIVSHEALSSMINADVYEDNVLLEWEIALDLSEENPTKHTVLAVTLPQNMGPGVWKKFHDFHISDSMPDKFSYHHASPKKRTIRQTVNAVLELCKHHIISMPDYTSLRALADSILATAGMRTLTAEKIAHEITEQRPLTISRSIYFAFPSPHTRANVKIAPLNKTWECVHNKSEHDFFLSYRPFPDGPMSERLALIIERVGFHKGQPSHVFFDQHCISNWPDVGNPTAKWFQAIQTSRCIILTISHDSLNNMMNADKFEDEILLQWEVAIELNKMDSNRYPIFIAALPHSVGVNAWKEFKDFGITYKMPETYSKHFASPRRQTIRETVKSVLGLFSKVLTPDYGAMKDFASIVLEQPSNASSIPSSTFADIADFTKFIFYNRNSNVSESDLTLVNNYNIWDAITQGNIDALQYFLSVDPEIVNMMNPMETHLYIGLLEHVLLLFPFWQYCWIG</sequence>
<dbReference type="EMBL" id="JADGJH010000611">
    <property type="protein sequence ID" value="KAJ3125419.1"/>
    <property type="molecule type" value="Genomic_DNA"/>
</dbReference>